<comment type="caution">
    <text evidence="2">The sequence shown here is derived from an EMBL/GenBank/DDBJ whole genome shotgun (WGS) entry which is preliminary data.</text>
</comment>
<evidence type="ECO:0000313" key="2">
    <source>
        <dbReference type="EMBL" id="ROH00131.1"/>
    </source>
</evidence>
<organism evidence="2 3">
    <name type="scientific">Klebsiella pneumoniae</name>
    <dbReference type="NCBI Taxonomy" id="573"/>
    <lineage>
        <taxon>Bacteria</taxon>
        <taxon>Pseudomonadati</taxon>
        <taxon>Pseudomonadota</taxon>
        <taxon>Gammaproteobacteria</taxon>
        <taxon>Enterobacterales</taxon>
        <taxon>Enterobacteriaceae</taxon>
        <taxon>Klebsiella/Raoultella group</taxon>
        <taxon>Klebsiella</taxon>
        <taxon>Klebsiella pneumoniae complex</taxon>
    </lineage>
</organism>
<dbReference type="Gene3D" id="3.40.190.290">
    <property type="match status" value="1"/>
</dbReference>
<sequence length="93" mass="9963">MLDRELAHLTPARPSICETRHVTTMLGMVEAGIGIAAVPAMSMPAGEHSVLRAVPLTDPVVTRTVGLIRLSGRIQSYVAAELEKLIIEQYPSG</sequence>
<proteinExistence type="predicted"/>
<feature type="domain" description="LysR substrate-binding" evidence="1">
    <location>
        <begin position="12"/>
        <end position="88"/>
    </location>
</feature>
<dbReference type="EMBL" id="MPYG04000062">
    <property type="protein sequence ID" value="ROH00131.1"/>
    <property type="molecule type" value="Genomic_DNA"/>
</dbReference>
<protein>
    <submittedName>
        <fullName evidence="2">LysR family transcriptional regulator</fullName>
    </submittedName>
</protein>
<dbReference type="Pfam" id="PF03466">
    <property type="entry name" value="LysR_substrate"/>
    <property type="match status" value="1"/>
</dbReference>
<dbReference type="GO" id="GO:0005829">
    <property type="term" value="C:cytosol"/>
    <property type="evidence" value="ECO:0007669"/>
    <property type="project" value="TreeGrafter"/>
</dbReference>
<reference evidence="2 3" key="1">
    <citation type="submission" date="2018-10" db="EMBL/GenBank/DDBJ databases">
        <authorList>
            <person name="Vanduin D."/>
            <person name="Fouts D."/>
            <person name="Wright M."/>
            <person name="Sutton G."/>
            <person name="Nguyen K."/>
            <person name="Kreiswirth B."/>
            <person name="Chen L."/>
            <person name="Rojas L."/>
            <person name="Hujer A."/>
            <person name="Hujer K."/>
            <person name="Bonomo R."/>
            <person name="Adams M."/>
        </authorList>
    </citation>
    <scope>NUCLEOTIDE SEQUENCE [LARGE SCALE GENOMIC DNA]</scope>
    <source>
        <strain evidence="2 3">CRK0165</strain>
    </source>
</reference>
<gene>
    <name evidence="2" type="ORF">BL124_00008900</name>
</gene>
<dbReference type="Proteomes" id="UP000283322">
    <property type="component" value="Unassembled WGS sequence"/>
</dbReference>
<evidence type="ECO:0000259" key="1">
    <source>
        <dbReference type="Pfam" id="PF03466"/>
    </source>
</evidence>
<dbReference type="PANTHER" id="PTHR30419">
    <property type="entry name" value="HTH-TYPE TRANSCRIPTIONAL REGULATOR YBHD"/>
    <property type="match status" value="1"/>
</dbReference>
<dbReference type="PANTHER" id="PTHR30419:SF8">
    <property type="entry name" value="NITROGEN ASSIMILATION TRANSCRIPTIONAL ACTIVATOR-RELATED"/>
    <property type="match status" value="1"/>
</dbReference>
<name>A0A422ZY04_KLEPN</name>
<evidence type="ECO:0000313" key="3">
    <source>
        <dbReference type="Proteomes" id="UP000283322"/>
    </source>
</evidence>
<dbReference type="InterPro" id="IPR050950">
    <property type="entry name" value="HTH-type_LysR_regulators"/>
</dbReference>
<dbReference type="SUPFAM" id="SSF53850">
    <property type="entry name" value="Periplasmic binding protein-like II"/>
    <property type="match status" value="1"/>
</dbReference>
<dbReference type="GO" id="GO:0006355">
    <property type="term" value="P:regulation of DNA-templated transcription"/>
    <property type="evidence" value="ECO:0007669"/>
    <property type="project" value="TreeGrafter"/>
</dbReference>
<accession>A0A422ZY04</accession>
<dbReference type="InterPro" id="IPR005119">
    <property type="entry name" value="LysR_subst-bd"/>
</dbReference>
<dbReference type="AlphaFoldDB" id="A0A422ZY04"/>